<sequence length="58" mass="6196">MRVDNFLLKKAKGCPCWERTAPMAMAEASVSTSKVAEKSGSLSTGVLIIAFFKSVKAC</sequence>
<organism evidence="1 2">
    <name type="scientific">Lupinus albus</name>
    <name type="common">White lupine</name>
    <name type="synonym">Lupinus termis</name>
    <dbReference type="NCBI Taxonomy" id="3870"/>
    <lineage>
        <taxon>Eukaryota</taxon>
        <taxon>Viridiplantae</taxon>
        <taxon>Streptophyta</taxon>
        <taxon>Embryophyta</taxon>
        <taxon>Tracheophyta</taxon>
        <taxon>Spermatophyta</taxon>
        <taxon>Magnoliopsida</taxon>
        <taxon>eudicotyledons</taxon>
        <taxon>Gunneridae</taxon>
        <taxon>Pentapetalae</taxon>
        <taxon>rosids</taxon>
        <taxon>fabids</taxon>
        <taxon>Fabales</taxon>
        <taxon>Fabaceae</taxon>
        <taxon>Papilionoideae</taxon>
        <taxon>50 kb inversion clade</taxon>
        <taxon>genistoids sensu lato</taxon>
        <taxon>core genistoids</taxon>
        <taxon>Genisteae</taxon>
        <taxon>Lupinus</taxon>
    </lineage>
</organism>
<name>A0A6A4NTG4_LUPAL</name>
<evidence type="ECO:0000313" key="2">
    <source>
        <dbReference type="Proteomes" id="UP000447434"/>
    </source>
</evidence>
<evidence type="ECO:0000313" key="1">
    <source>
        <dbReference type="EMBL" id="KAE9590974.1"/>
    </source>
</evidence>
<dbReference type="AlphaFoldDB" id="A0A6A4NTG4"/>
<comment type="caution">
    <text evidence="1">The sequence shown here is derived from an EMBL/GenBank/DDBJ whole genome shotgun (WGS) entry which is preliminary data.</text>
</comment>
<protein>
    <submittedName>
        <fullName evidence="1">Uncharacterized protein</fullName>
    </submittedName>
</protein>
<reference evidence="2" key="1">
    <citation type="journal article" date="2020" name="Nat. Commun.">
        <title>Genome sequence of the cluster root forming white lupin.</title>
        <authorList>
            <person name="Hufnagel B."/>
            <person name="Marques A."/>
            <person name="Soriano A."/>
            <person name="Marques L."/>
            <person name="Divol F."/>
            <person name="Doumas P."/>
            <person name="Sallet E."/>
            <person name="Mancinotti D."/>
            <person name="Carrere S."/>
            <person name="Marande W."/>
            <person name="Arribat S."/>
            <person name="Keller J."/>
            <person name="Huneau C."/>
            <person name="Blein T."/>
            <person name="Aime D."/>
            <person name="Laguerre M."/>
            <person name="Taylor J."/>
            <person name="Schubert V."/>
            <person name="Nelson M."/>
            <person name="Geu-Flores F."/>
            <person name="Crespi M."/>
            <person name="Gallardo-Guerrero K."/>
            <person name="Delaux P.-M."/>
            <person name="Salse J."/>
            <person name="Berges H."/>
            <person name="Guyot R."/>
            <person name="Gouzy J."/>
            <person name="Peret B."/>
        </authorList>
    </citation>
    <scope>NUCLEOTIDE SEQUENCE [LARGE SCALE GENOMIC DNA]</scope>
    <source>
        <strain evidence="2">cv. Amiga</strain>
    </source>
</reference>
<proteinExistence type="predicted"/>
<dbReference type="EMBL" id="WOCE01000020">
    <property type="protein sequence ID" value="KAE9590974.1"/>
    <property type="molecule type" value="Genomic_DNA"/>
</dbReference>
<accession>A0A6A4NTG4</accession>
<keyword evidence="2" id="KW-1185">Reference proteome</keyword>
<gene>
    <name evidence="1" type="ORF">Lalb_Chr20g0113241</name>
</gene>
<dbReference type="Proteomes" id="UP000447434">
    <property type="component" value="Chromosome 20"/>
</dbReference>